<dbReference type="SUPFAM" id="SSF55120">
    <property type="entry name" value="Pseudouridine synthase"/>
    <property type="match status" value="1"/>
</dbReference>
<feature type="domain" description="Pseudouridine synthase II N-terminal" evidence="4">
    <location>
        <begin position="23"/>
        <end position="164"/>
    </location>
</feature>
<evidence type="ECO:0000313" key="5">
    <source>
        <dbReference type="EMBL" id="CAB4335907.1"/>
    </source>
</evidence>
<dbReference type="PANTHER" id="PTHR13767">
    <property type="entry name" value="TRNA-PSEUDOURIDINE SYNTHASE"/>
    <property type="match status" value="1"/>
</dbReference>
<dbReference type="Pfam" id="PF01509">
    <property type="entry name" value="TruB_N"/>
    <property type="match status" value="1"/>
</dbReference>
<dbReference type="HAMAP" id="MF_01080">
    <property type="entry name" value="TruB_bact"/>
    <property type="match status" value="1"/>
</dbReference>
<dbReference type="EMBL" id="CAESAN010000008">
    <property type="protein sequence ID" value="CAB4335907.1"/>
    <property type="molecule type" value="Genomic_DNA"/>
</dbReference>
<proteinExistence type="inferred from homology"/>
<dbReference type="NCBIfam" id="TIGR00431">
    <property type="entry name" value="TruB"/>
    <property type="match status" value="1"/>
</dbReference>
<accession>A0A6J5Z3W0</accession>
<evidence type="ECO:0000256" key="1">
    <source>
        <dbReference type="ARBA" id="ARBA00012787"/>
    </source>
</evidence>
<dbReference type="GO" id="GO:0003723">
    <property type="term" value="F:RNA binding"/>
    <property type="evidence" value="ECO:0007669"/>
    <property type="project" value="InterPro"/>
</dbReference>
<dbReference type="InterPro" id="IPR020103">
    <property type="entry name" value="PsdUridine_synth_cat_dom_sf"/>
</dbReference>
<organism evidence="5">
    <name type="scientific">freshwater metagenome</name>
    <dbReference type="NCBI Taxonomy" id="449393"/>
    <lineage>
        <taxon>unclassified sequences</taxon>
        <taxon>metagenomes</taxon>
        <taxon>ecological metagenomes</taxon>
    </lineage>
</organism>
<name>A0A6J5Z3W0_9ZZZZ</name>
<gene>
    <name evidence="5" type="ORF">UFOPK3547_00175</name>
</gene>
<keyword evidence="3" id="KW-0413">Isomerase</keyword>
<reference evidence="5" key="1">
    <citation type="submission" date="2020-05" db="EMBL/GenBank/DDBJ databases">
        <authorList>
            <person name="Chiriac C."/>
            <person name="Salcher M."/>
            <person name="Ghai R."/>
            <person name="Kavagutti S V."/>
        </authorList>
    </citation>
    <scope>NUCLEOTIDE SEQUENCE</scope>
</reference>
<evidence type="ECO:0000259" key="4">
    <source>
        <dbReference type="Pfam" id="PF01509"/>
    </source>
</evidence>
<sequence>MDGIILVDKPAGLSSHKVANDVRRALGVKKAGHAGTLDPFATGLLIVLVGRARRVQRFFMGMSKDYEAVARFGAVSTTGDPEGEITATGTHAPQHLDLVSGRISQTPPIYSALKVDGKRAYERARAGEQFEIPAREVEIFEFRELGREDDRVRLKISCSSGTYVRSLVANLGDAYTEELRRTRIGPFSVEDCDAGAVVGMEHALGFFSSVLLGDEDGRKASHGVAVEAPPEAQKPRLSSVNDVVPAEVLLLDGAGPVALAERRDDGMLKPVVGFRE</sequence>
<dbReference type="CDD" id="cd02573">
    <property type="entry name" value="PseudoU_synth_EcTruB"/>
    <property type="match status" value="1"/>
</dbReference>
<evidence type="ECO:0000256" key="2">
    <source>
        <dbReference type="ARBA" id="ARBA00022694"/>
    </source>
</evidence>
<dbReference type="GO" id="GO:1990481">
    <property type="term" value="P:mRNA pseudouridine synthesis"/>
    <property type="evidence" value="ECO:0007669"/>
    <property type="project" value="TreeGrafter"/>
</dbReference>
<dbReference type="InterPro" id="IPR014780">
    <property type="entry name" value="tRNA_psdUridine_synth_TruB"/>
</dbReference>
<evidence type="ECO:0000256" key="3">
    <source>
        <dbReference type="ARBA" id="ARBA00023235"/>
    </source>
</evidence>
<protein>
    <recommendedName>
        <fullName evidence="1">tRNA pseudouridine(55) synthase</fullName>
        <ecNumber evidence="1">5.4.99.25</ecNumber>
    </recommendedName>
</protein>
<dbReference type="PANTHER" id="PTHR13767:SF2">
    <property type="entry name" value="PSEUDOURIDYLATE SYNTHASE TRUB1"/>
    <property type="match status" value="1"/>
</dbReference>
<dbReference type="AlphaFoldDB" id="A0A6J5Z3W0"/>
<dbReference type="EC" id="5.4.99.25" evidence="1"/>
<dbReference type="InterPro" id="IPR002501">
    <property type="entry name" value="PsdUridine_synth_N"/>
</dbReference>
<dbReference type="GO" id="GO:0160148">
    <property type="term" value="F:tRNA pseudouridine(55) synthase activity"/>
    <property type="evidence" value="ECO:0007669"/>
    <property type="project" value="UniProtKB-EC"/>
</dbReference>
<keyword evidence="2" id="KW-0819">tRNA processing</keyword>
<dbReference type="GO" id="GO:0006400">
    <property type="term" value="P:tRNA modification"/>
    <property type="evidence" value="ECO:0007669"/>
    <property type="project" value="TreeGrafter"/>
</dbReference>
<dbReference type="Gene3D" id="3.30.2350.10">
    <property type="entry name" value="Pseudouridine synthase"/>
    <property type="match status" value="1"/>
</dbReference>